<feature type="region of interest" description="Disordered" evidence="1">
    <location>
        <begin position="405"/>
        <end position="464"/>
    </location>
</feature>
<dbReference type="InterPro" id="IPR013783">
    <property type="entry name" value="Ig-like_fold"/>
</dbReference>
<protein>
    <submittedName>
        <fullName evidence="4">Endothelial cell-selective adhesion molecule-like</fullName>
    </submittedName>
</protein>
<gene>
    <name evidence="4" type="ORF">HHUSO_G32612</name>
</gene>
<keyword evidence="2" id="KW-1133">Transmembrane helix</keyword>
<dbReference type="Pfam" id="PF07686">
    <property type="entry name" value="V-set"/>
    <property type="match status" value="1"/>
</dbReference>
<dbReference type="InterPro" id="IPR042757">
    <property type="entry name" value="ESAM"/>
</dbReference>
<accession>A0ABR0Y976</accession>
<dbReference type="CDD" id="cd00096">
    <property type="entry name" value="Ig"/>
    <property type="match status" value="1"/>
</dbReference>
<name>A0ABR0Y976_HUSHU</name>
<feature type="domain" description="Ig-like" evidence="3">
    <location>
        <begin position="272"/>
        <end position="362"/>
    </location>
</feature>
<feature type="region of interest" description="Disordered" evidence="1">
    <location>
        <begin position="476"/>
        <end position="528"/>
    </location>
</feature>
<dbReference type="PANTHER" id="PTHR44549:SF1">
    <property type="entry name" value="ENDOTHELIAL CELL-SELECTIVE ADHESION MOLECULE"/>
    <property type="match status" value="1"/>
</dbReference>
<keyword evidence="2" id="KW-0472">Membrane</keyword>
<evidence type="ECO:0000313" key="5">
    <source>
        <dbReference type="Proteomes" id="UP001369086"/>
    </source>
</evidence>
<dbReference type="PANTHER" id="PTHR44549">
    <property type="entry name" value="ENDOTHELIAL CELL-SELECTIVE ADHESION MOLECULE"/>
    <property type="match status" value="1"/>
</dbReference>
<dbReference type="PROSITE" id="PS50835">
    <property type="entry name" value="IG_LIKE"/>
    <property type="match status" value="1"/>
</dbReference>
<dbReference type="Pfam" id="PF13927">
    <property type="entry name" value="Ig_3"/>
    <property type="match status" value="1"/>
</dbReference>
<sequence length="556" mass="59458">MGRRERAVLKLQEEDQIVVRCLLSDSTTAGYRTGSSLQKSKTKQRLKNWSSVLHFARSLVKVSPVPCRAVGLGCVPIYCPAGEFSDYTGTSQPQRTFARKERKALDLSDCISDAVAGSVVCQTNTQFNTEWTMEPVTFEKLATLIPLTLLCAIFGEVCTAVSMDMTQTNIVVVEGHTAVLPAGYHAGSTDLSKNTVVWTTDSLGYKQIISYSGGQQSQGDPRVGFMHTMPSSNVSIYINNTKESDSGRYSYNVVIPGQTGFSGGINLTVHVPPSVPVCSMRGEAVIKDNVTLSCQSRSGKPIPVYSWEKKAPTTQVFFPPIQDSRSGTLQLTNLTKQMSGMYMCTSSNSAGNESCYINLEVSEPVNAGMIAGVVVGTVLGVLAIILAVYIFLKLRRHSGEDMANEIKEDAPAPRRVSWSKSGAGSDIVSRNGTLSSITTSATHTRGPGHPQHHYPPRPASDTTSIVTTAGSTIGYRPGLYLPRGGEPSYNHNIHERGQPGPASEPIANGNSAPRTDGAQPQAPRPAVVTGVSSSNIMRMGGIPVMVPAQNQAGSLV</sequence>
<reference evidence="4 5" key="1">
    <citation type="submission" date="2021-05" db="EMBL/GenBank/DDBJ databases">
        <authorList>
            <person name="Zahm M."/>
            <person name="Klopp C."/>
            <person name="Cabau C."/>
            <person name="Kuhl H."/>
            <person name="Suciu R."/>
            <person name="Ciorpac M."/>
            <person name="Holostenco D."/>
            <person name="Gessner J."/>
            <person name="Wuertz S."/>
            <person name="Hohne C."/>
            <person name="Stock M."/>
            <person name="Gislard M."/>
            <person name="Lluch J."/>
            <person name="Milhes M."/>
            <person name="Lampietro C."/>
            <person name="Lopez Roques C."/>
            <person name="Donnadieu C."/>
            <person name="Du K."/>
            <person name="Schartl M."/>
            <person name="Guiguen Y."/>
        </authorList>
    </citation>
    <scope>NUCLEOTIDE SEQUENCE [LARGE SCALE GENOMIC DNA]</scope>
    <source>
        <strain evidence="4">Hh-F2</strain>
        <tissue evidence="4">Blood</tissue>
    </source>
</reference>
<feature type="transmembrane region" description="Helical" evidence="2">
    <location>
        <begin position="369"/>
        <end position="392"/>
    </location>
</feature>
<dbReference type="InterPro" id="IPR036179">
    <property type="entry name" value="Ig-like_dom_sf"/>
</dbReference>
<evidence type="ECO:0000313" key="4">
    <source>
        <dbReference type="EMBL" id="KAK6469187.1"/>
    </source>
</evidence>
<dbReference type="SUPFAM" id="SSF48726">
    <property type="entry name" value="Immunoglobulin"/>
    <property type="match status" value="2"/>
</dbReference>
<comment type="caution">
    <text evidence="4">The sequence shown here is derived from an EMBL/GenBank/DDBJ whole genome shotgun (WGS) entry which is preliminary data.</text>
</comment>
<dbReference type="Proteomes" id="UP001369086">
    <property type="component" value="Unassembled WGS sequence"/>
</dbReference>
<dbReference type="InterPro" id="IPR007110">
    <property type="entry name" value="Ig-like_dom"/>
</dbReference>
<proteinExistence type="predicted"/>
<evidence type="ECO:0000256" key="2">
    <source>
        <dbReference type="SAM" id="Phobius"/>
    </source>
</evidence>
<dbReference type="Gene3D" id="2.60.40.10">
    <property type="entry name" value="Immunoglobulins"/>
    <property type="match status" value="2"/>
</dbReference>
<dbReference type="InterPro" id="IPR013106">
    <property type="entry name" value="Ig_V-set"/>
</dbReference>
<dbReference type="SMART" id="SM00409">
    <property type="entry name" value="IG"/>
    <property type="match status" value="2"/>
</dbReference>
<feature type="compositionally biased region" description="Polar residues" evidence="1">
    <location>
        <begin position="418"/>
        <end position="443"/>
    </location>
</feature>
<evidence type="ECO:0000259" key="3">
    <source>
        <dbReference type="PROSITE" id="PS50835"/>
    </source>
</evidence>
<dbReference type="InterPro" id="IPR003598">
    <property type="entry name" value="Ig_sub2"/>
</dbReference>
<dbReference type="InterPro" id="IPR003599">
    <property type="entry name" value="Ig_sub"/>
</dbReference>
<dbReference type="EMBL" id="JAHFZB010000040">
    <property type="protein sequence ID" value="KAK6469187.1"/>
    <property type="molecule type" value="Genomic_DNA"/>
</dbReference>
<keyword evidence="2" id="KW-0812">Transmembrane</keyword>
<organism evidence="4 5">
    <name type="scientific">Huso huso</name>
    <name type="common">Beluga</name>
    <name type="synonym">Acipenser huso</name>
    <dbReference type="NCBI Taxonomy" id="61971"/>
    <lineage>
        <taxon>Eukaryota</taxon>
        <taxon>Metazoa</taxon>
        <taxon>Chordata</taxon>
        <taxon>Craniata</taxon>
        <taxon>Vertebrata</taxon>
        <taxon>Euteleostomi</taxon>
        <taxon>Actinopterygii</taxon>
        <taxon>Chondrostei</taxon>
        <taxon>Acipenseriformes</taxon>
        <taxon>Acipenseridae</taxon>
        <taxon>Huso</taxon>
    </lineage>
</organism>
<evidence type="ECO:0000256" key="1">
    <source>
        <dbReference type="SAM" id="MobiDB-lite"/>
    </source>
</evidence>
<dbReference type="SMART" id="SM00408">
    <property type="entry name" value="IGc2"/>
    <property type="match status" value="1"/>
</dbReference>
<keyword evidence="5" id="KW-1185">Reference proteome</keyword>